<feature type="domain" description="Peptidase S8/S53" evidence="7">
    <location>
        <begin position="177"/>
        <end position="261"/>
    </location>
</feature>
<dbReference type="Pfam" id="PF00082">
    <property type="entry name" value="Peptidase_S8"/>
    <property type="match status" value="2"/>
</dbReference>
<dbReference type="AlphaFoldDB" id="A0A2M7G5F1"/>
<feature type="active site" description="Charge relay system" evidence="5">
    <location>
        <position position="416"/>
    </location>
</feature>
<dbReference type="PROSITE" id="PS00138">
    <property type="entry name" value="SUBTILASE_SER"/>
    <property type="match status" value="1"/>
</dbReference>
<dbReference type="PANTHER" id="PTHR43806">
    <property type="entry name" value="PEPTIDASE S8"/>
    <property type="match status" value="1"/>
</dbReference>
<evidence type="ECO:0000256" key="2">
    <source>
        <dbReference type="ARBA" id="ARBA00022670"/>
    </source>
</evidence>
<comment type="caution">
    <text evidence="8">The sequence shown here is derived from an EMBL/GenBank/DDBJ whole genome shotgun (WGS) entry which is preliminary data.</text>
</comment>
<organism evidence="8 9">
    <name type="scientific">bacterium (Candidatus Blackallbacteria) CG17_big_fil_post_rev_8_21_14_2_50_48_46</name>
    <dbReference type="NCBI Taxonomy" id="2014261"/>
    <lineage>
        <taxon>Bacteria</taxon>
        <taxon>Candidatus Blackallbacteria</taxon>
    </lineage>
</organism>
<keyword evidence="6" id="KW-0732">Signal</keyword>
<dbReference type="CDD" id="cd00306">
    <property type="entry name" value="Peptidases_S8_S53"/>
    <property type="match status" value="1"/>
</dbReference>
<dbReference type="InterPro" id="IPR023828">
    <property type="entry name" value="Peptidase_S8_Ser-AS"/>
</dbReference>
<evidence type="ECO:0000256" key="4">
    <source>
        <dbReference type="ARBA" id="ARBA00022825"/>
    </source>
</evidence>
<dbReference type="PROSITE" id="PS51257">
    <property type="entry name" value="PROKAR_LIPOPROTEIN"/>
    <property type="match status" value="1"/>
</dbReference>
<accession>A0A2M7G5F1</accession>
<reference evidence="8 9" key="1">
    <citation type="submission" date="2017-09" db="EMBL/GenBank/DDBJ databases">
        <title>Depth-based differentiation of microbial function through sediment-hosted aquifers and enrichment of novel symbionts in the deep terrestrial subsurface.</title>
        <authorList>
            <person name="Probst A.J."/>
            <person name="Ladd B."/>
            <person name="Jarett J.K."/>
            <person name="Geller-Mcgrath D.E."/>
            <person name="Sieber C.M."/>
            <person name="Emerson J.B."/>
            <person name="Anantharaman K."/>
            <person name="Thomas B.C."/>
            <person name="Malmstrom R."/>
            <person name="Stieglmeier M."/>
            <person name="Klingl A."/>
            <person name="Woyke T."/>
            <person name="Ryan C.M."/>
            <person name="Banfield J.F."/>
        </authorList>
    </citation>
    <scope>NUCLEOTIDE SEQUENCE [LARGE SCALE GENOMIC DNA]</scope>
    <source>
        <strain evidence="8">CG17_big_fil_post_rev_8_21_14_2_50_48_46</strain>
    </source>
</reference>
<protein>
    <recommendedName>
        <fullName evidence="7">Peptidase S8/S53 domain-containing protein</fullName>
    </recommendedName>
</protein>
<evidence type="ECO:0000313" key="8">
    <source>
        <dbReference type="EMBL" id="PIW16804.1"/>
    </source>
</evidence>
<evidence type="ECO:0000256" key="5">
    <source>
        <dbReference type="PROSITE-ProRule" id="PRU01240"/>
    </source>
</evidence>
<dbReference type="GO" id="GO:0006508">
    <property type="term" value="P:proteolysis"/>
    <property type="evidence" value="ECO:0007669"/>
    <property type="project" value="UniProtKB-KW"/>
</dbReference>
<proteinExistence type="inferred from homology"/>
<dbReference type="InterPro" id="IPR000209">
    <property type="entry name" value="Peptidase_S8/S53_dom"/>
</dbReference>
<dbReference type="InterPro" id="IPR015500">
    <property type="entry name" value="Peptidase_S8_subtilisin-rel"/>
</dbReference>
<dbReference type="PANTHER" id="PTHR43806:SF11">
    <property type="entry name" value="CEREVISIN-RELATED"/>
    <property type="match status" value="1"/>
</dbReference>
<keyword evidence="3 5" id="KW-0378">Hydrolase</keyword>
<name>A0A2M7G5F1_9BACT</name>
<dbReference type="PROSITE" id="PS51892">
    <property type="entry name" value="SUBTILASE"/>
    <property type="match status" value="1"/>
</dbReference>
<dbReference type="InterPro" id="IPR050131">
    <property type="entry name" value="Peptidase_S8_subtilisin-like"/>
</dbReference>
<evidence type="ECO:0000259" key="7">
    <source>
        <dbReference type="Pfam" id="PF00082"/>
    </source>
</evidence>
<evidence type="ECO:0000256" key="1">
    <source>
        <dbReference type="ARBA" id="ARBA00011073"/>
    </source>
</evidence>
<dbReference type="PRINTS" id="PR00723">
    <property type="entry name" value="SUBTILISIN"/>
</dbReference>
<evidence type="ECO:0000256" key="3">
    <source>
        <dbReference type="ARBA" id="ARBA00022801"/>
    </source>
</evidence>
<evidence type="ECO:0000313" key="9">
    <source>
        <dbReference type="Proteomes" id="UP000231019"/>
    </source>
</evidence>
<dbReference type="Proteomes" id="UP000231019">
    <property type="component" value="Unassembled WGS sequence"/>
</dbReference>
<feature type="domain" description="Peptidase S8/S53" evidence="7">
    <location>
        <begin position="389"/>
        <end position="452"/>
    </location>
</feature>
<sequence length="560" mass="61621">MKRRLLTFAALLSLFSCQNLSLNGSSLEQEKRIYPSLKAQQLMIAAPDARSLEILTRRLKAKVLDRLQIGTKEWVLLGFSQASLPGSLADDLAESWNHSDLRALKQILPEAQWKTWVLAEDIRRNTGYAPAQIQVNQEAELPGSLAFNDLSSGLGSADEGWWRRETGVERAWLYSIGTGVSVAWIDLGFKRNHPEIERRMRVGRYNNQTLAWRAVEPANIEKPNGDHGLASLLVGFAERDNGIPTVGVAPNAEVMPFVAGSVWEVAKALLAAAAEKPDLIGMNYAFPMYPGWENLKEYEEYLPLKEAIAEVLKHSPNLPLIVPAHNYGEPIQGGPREWFPISLSKQPEFQQLMGVGGVEFKEGKTPAVWFNPNILTGYNSRGSNYGEGLIWAPSTALDIANSDPLAVIPNQMYGTSASAPFMAGVLALLKSRCPLQTPVQLKDLLLKTGKPLDAALMLSRAGATVPFVQVDLALQACLQAEGKNLSQSQAQTFSGKLSQNSQGEKILVTPLETLKLMPTLSNLQAGWPHPLLNQQVRVRGWKKRPDSEIEALEVLDLALE</sequence>
<feature type="chain" id="PRO_5014967256" description="Peptidase S8/S53 domain-containing protein" evidence="6">
    <location>
        <begin position="22"/>
        <end position="560"/>
    </location>
</feature>
<comment type="similarity">
    <text evidence="1 5">Belongs to the peptidase S8 family.</text>
</comment>
<feature type="signal peptide" evidence="6">
    <location>
        <begin position="1"/>
        <end position="21"/>
    </location>
</feature>
<dbReference type="InterPro" id="IPR036852">
    <property type="entry name" value="Peptidase_S8/S53_dom_sf"/>
</dbReference>
<feature type="active site" description="Charge relay system" evidence="5">
    <location>
        <position position="186"/>
    </location>
</feature>
<feature type="active site" description="Charge relay system" evidence="5">
    <location>
        <position position="227"/>
    </location>
</feature>
<evidence type="ECO:0000256" key="6">
    <source>
        <dbReference type="SAM" id="SignalP"/>
    </source>
</evidence>
<keyword evidence="4 5" id="KW-0720">Serine protease</keyword>
<dbReference type="EMBL" id="PFFQ01000034">
    <property type="protein sequence ID" value="PIW16804.1"/>
    <property type="molecule type" value="Genomic_DNA"/>
</dbReference>
<gene>
    <name evidence="8" type="ORF">COW36_11010</name>
</gene>
<keyword evidence="2 5" id="KW-0645">Protease</keyword>
<dbReference type="Gene3D" id="3.40.50.200">
    <property type="entry name" value="Peptidase S8/S53 domain"/>
    <property type="match status" value="1"/>
</dbReference>
<dbReference type="GO" id="GO:0004252">
    <property type="term" value="F:serine-type endopeptidase activity"/>
    <property type="evidence" value="ECO:0007669"/>
    <property type="project" value="UniProtKB-UniRule"/>
</dbReference>
<dbReference type="SUPFAM" id="SSF52743">
    <property type="entry name" value="Subtilisin-like"/>
    <property type="match status" value="1"/>
</dbReference>